<protein>
    <submittedName>
        <fullName evidence="1">(wild Malaysian banana) hypothetical protein</fullName>
    </submittedName>
</protein>
<evidence type="ECO:0000313" key="1">
    <source>
        <dbReference type="EMBL" id="CAG1859906.1"/>
    </source>
</evidence>
<dbReference type="GO" id="GO:1990052">
    <property type="term" value="P:ER to chloroplast lipid transport"/>
    <property type="evidence" value="ECO:0000318"/>
    <property type="project" value="GO_Central"/>
</dbReference>
<accession>A0A804HVL3</accession>
<dbReference type="GO" id="GO:0070300">
    <property type="term" value="F:phosphatidic acid binding"/>
    <property type="evidence" value="ECO:0007669"/>
    <property type="project" value="InterPro"/>
</dbReference>
<dbReference type="EnsemblPlants" id="Ma01_t18410.2">
    <property type="protein sequence ID" value="Ma01_p18410.2"/>
    <property type="gene ID" value="Ma01_g18410"/>
</dbReference>
<reference evidence="1" key="1">
    <citation type="submission" date="2021-03" db="EMBL/GenBank/DDBJ databases">
        <authorList>
            <consortium name="Genoscope - CEA"/>
            <person name="William W."/>
        </authorList>
    </citation>
    <scope>NUCLEOTIDE SEQUENCE</scope>
    <source>
        <strain evidence="1">Doubled-haploid Pahang</strain>
    </source>
</reference>
<sequence length="461" mass="51639">MTSLRLAMDTAFWDLNVSSAQNLEGTARAVPGEAAPLGMARASRLLRPQQLSFLSRAFPLGLVPSFAPTPRKDLGSFAIQSLLLGPSSDRWWMGLVGQFRPRKLISNIKKEVTMGDELELPQFKDVAKHFLDKSLYALGLFSQISLTPETSLLFNVERHGDKTGQRAKAMLLHELPSHDVTIEAAWPELFLDSKGNYWDVPTSVSLDVTSLIPDTGLWYRFGLHKNSGQPEARNSSSTDIPLTLLPGVCAKAAVSYEKSMDFWREQEKSTRARNLVKKPAWISSYDERLEEPHATISGIIGGTYAAWFGDGNISNPKRRNQFHADFFGSLCYTIQHGKFKKDFNDLRRISARLDICSASAFMKGVSHLIFDTTKRQVDTEFNPLATPRLNVILQQQVAGPIVFSVDSRVSLVSPSGKHMPCVDDVMFGLSYSFRKLKSGKILAWFSPKRKESMVELRLFEF</sequence>
<keyword evidence="3" id="KW-1185">Reference proteome</keyword>
<gene>
    <name evidence="1" type="ORF">GSMUA_302010.1</name>
</gene>
<dbReference type="PANTHER" id="PTHR34954:SF3">
    <property type="entry name" value="EXPRESSED PROTEIN"/>
    <property type="match status" value="1"/>
</dbReference>
<dbReference type="OMA" id="KRGPHIE"/>
<dbReference type="InterPro" id="IPR044160">
    <property type="entry name" value="TGD4-like"/>
</dbReference>
<organism evidence="2 3">
    <name type="scientific">Musa acuminata subsp. malaccensis</name>
    <name type="common">Wild banana</name>
    <name type="synonym">Musa malaccensis</name>
    <dbReference type="NCBI Taxonomy" id="214687"/>
    <lineage>
        <taxon>Eukaryota</taxon>
        <taxon>Viridiplantae</taxon>
        <taxon>Streptophyta</taxon>
        <taxon>Embryophyta</taxon>
        <taxon>Tracheophyta</taxon>
        <taxon>Spermatophyta</taxon>
        <taxon>Magnoliopsida</taxon>
        <taxon>Liliopsida</taxon>
        <taxon>Zingiberales</taxon>
        <taxon>Musaceae</taxon>
        <taxon>Musa</taxon>
    </lineage>
</organism>
<evidence type="ECO:0000313" key="2">
    <source>
        <dbReference type="EnsemblPlants" id="Ma01_p18410.2"/>
    </source>
</evidence>
<dbReference type="GO" id="GO:0034196">
    <property type="term" value="P:acylglycerol transport"/>
    <property type="evidence" value="ECO:0007669"/>
    <property type="project" value="InterPro"/>
</dbReference>
<dbReference type="GO" id="GO:0009941">
    <property type="term" value="C:chloroplast envelope"/>
    <property type="evidence" value="ECO:0000318"/>
    <property type="project" value="GO_Central"/>
</dbReference>
<dbReference type="EMBL" id="HG996466">
    <property type="protein sequence ID" value="CAG1859906.1"/>
    <property type="molecule type" value="Genomic_DNA"/>
</dbReference>
<reference evidence="2" key="2">
    <citation type="submission" date="2021-05" db="UniProtKB">
        <authorList>
            <consortium name="EnsemblPlants"/>
        </authorList>
    </citation>
    <scope>IDENTIFICATION</scope>
    <source>
        <strain evidence="2">subsp. malaccensis</strain>
    </source>
</reference>
<name>A0A804HVL3_MUSAM</name>
<dbReference type="PANTHER" id="PTHR34954">
    <property type="entry name" value="EXPRESSED PROTEIN"/>
    <property type="match status" value="1"/>
</dbReference>
<proteinExistence type="predicted"/>
<dbReference type="Proteomes" id="UP000012960">
    <property type="component" value="Unplaced"/>
</dbReference>
<dbReference type="Gramene" id="Ma01_t18410.2">
    <property type="protein sequence ID" value="Ma01_p18410.2"/>
    <property type="gene ID" value="Ma01_g18410"/>
</dbReference>
<evidence type="ECO:0000313" key="3">
    <source>
        <dbReference type="Proteomes" id="UP000012960"/>
    </source>
</evidence>
<dbReference type="OrthoDB" id="512148at2759"/>
<dbReference type="AlphaFoldDB" id="A0A804HVL3"/>